<organism evidence="7 8">
    <name type="scientific">Datura stramonium</name>
    <name type="common">Jimsonweed</name>
    <name type="synonym">Common thornapple</name>
    <dbReference type="NCBI Taxonomy" id="4076"/>
    <lineage>
        <taxon>Eukaryota</taxon>
        <taxon>Viridiplantae</taxon>
        <taxon>Streptophyta</taxon>
        <taxon>Embryophyta</taxon>
        <taxon>Tracheophyta</taxon>
        <taxon>Spermatophyta</taxon>
        <taxon>Magnoliopsida</taxon>
        <taxon>eudicotyledons</taxon>
        <taxon>Gunneridae</taxon>
        <taxon>Pentapetalae</taxon>
        <taxon>asterids</taxon>
        <taxon>lamiids</taxon>
        <taxon>Solanales</taxon>
        <taxon>Solanaceae</taxon>
        <taxon>Solanoideae</taxon>
        <taxon>Datureae</taxon>
        <taxon>Datura</taxon>
    </lineage>
</organism>
<accession>A0ABS8T1H9</accession>
<keyword evidence="4" id="KW-1133">Transmembrane helix</keyword>
<protein>
    <submittedName>
        <fullName evidence="7">Leucine-rich repeat serine/threonine-protein kinase 2</fullName>
    </submittedName>
</protein>
<dbReference type="Proteomes" id="UP000823775">
    <property type="component" value="Unassembled WGS sequence"/>
</dbReference>
<evidence type="ECO:0000256" key="5">
    <source>
        <dbReference type="ARBA" id="ARBA00023136"/>
    </source>
</evidence>
<dbReference type="SUPFAM" id="SSF52058">
    <property type="entry name" value="L domain-like"/>
    <property type="match status" value="1"/>
</dbReference>
<keyword evidence="6" id="KW-0325">Glycoprotein</keyword>
<keyword evidence="7" id="KW-0418">Kinase</keyword>
<keyword evidence="2" id="KW-0812">Transmembrane</keyword>
<reference evidence="7 8" key="1">
    <citation type="journal article" date="2021" name="BMC Genomics">
        <title>Datura genome reveals duplications of psychoactive alkaloid biosynthetic genes and high mutation rate following tissue culture.</title>
        <authorList>
            <person name="Rajewski A."/>
            <person name="Carter-House D."/>
            <person name="Stajich J."/>
            <person name="Litt A."/>
        </authorList>
    </citation>
    <scope>NUCLEOTIDE SEQUENCE [LARGE SCALE GENOMIC DNA]</scope>
    <source>
        <strain evidence="7">AR-01</strain>
    </source>
</reference>
<name>A0ABS8T1H9_DATST</name>
<keyword evidence="5" id="KW-0472">Membrane</keyword>
<comment type="subcellular location">
    <subcellularLocation>
        <location evidence="1">Membrane</location>
        <topology evidence="1">Single-pass type I membrane protein</topology>
    </subcellularLocation>
</comment>
<dbReference type="InterPro" id="IPR032675">
    <property type="entry name" value="LRR_dom_sf"/>
</dbReference>
<dbReference type="InterPro" id="IPR046956">
    <property type="entry name" value="RLP23-like"/>
</dbReference>
<evidence type="ECO:0000256" key="1">
    <source>
        <dbReference type="ARBA" id="ARBA00004479"/>
    </source>
</evidence>
<proteinExistence type="predicted"/>
<dbReference type="Gene3D" id="3.80.10.10">
    <property type="entry name" value="Ribonuclease Inhibitor"/>
    <property type="match status" value="1"/>
</dbReference>
<dbReference type="GO" id="GO:0016301">
    <property type="term" value="F:kinase activity"/>
    <property type="evidence" value="ECO:0007669"/>
    <property type="project" value="UniProtKB-KW"/>
</dbReference>
<dbReference type="EMBL" id="JACEIK010001009">
    <property type="protein sequence ID" value="MCD7464978.1"/>
    <property type="molecule type" value="Genomic_DNA"/>
</dbReference>
<evidence type="ECO:0000256" key="6">
    <source>
        <dbReference type="ARBA" id="ARBA00023180"/>
    </source>
</evidence>
<evidence type="ECO:0000313" key="7">
    <source>
        <dbReference type="EMBL" id="MCD7464978.1"/>
    </source>
</evidence>
<gene>
    <name evidence="7" type="primary">LRRK2_1</name>
    <name evidence="7" type="ORF">HAX54_000330</name>
</gene>
<evidence type="ECO:0000256" key="2">
    <source>
        <dbReference type="ARBA" id="ARBA00022692"/>
    </source>
</evidence>
<sequence>MKRRVALMSFKSCRLSSWQVENCCNWEGIKCSSSGRVVVVNLRNPNPDELMINVNKEVVSNSNNTSNFSLKGTISPLLFTLNHMQHLDLSFNNFMLSKLPAGISDLTKLTYLNLSNAMFQDSITTHLKSYISKVS</sequence>
<dbReference type="PANTHER" id="PTHR48063">
    <property type="entry name" value="LRR RECEPTOR-LIKE KINASE"/>
    <property type="match status" value="1"/>
</dbReference>
<evidence type="ECO:0000313" key="8">
    <source>
        <dbReference type="Proteomes" id="UP000823775"/>
    </source>
</evidence>
<keyword evidence="3" id="KW-0732">Signal</keyword>
<keyword evidence="7" id="KW-0808">Transferase</keyword>
<comment type="caution">
    <text evidence="7">The sequence shown here is derived from an EMBL/GenBank/DDBJ whole genome shotgun (WGS) entry which is preliminary data.</text>
</comment>
<evidence type="ECO:0000256" key="4">
    <source>
        <dbReference type="ARBA" id="ARBA00022989"/>
    </source>
</evidence>
<keyword evidence="8" id="KW-1185">Reference proteome</keyword>
<evidence type="ECO:0000256" key="3">
    <source>
        <dbReference type="ARBA" id="ARBA00022729"/>
    </source>
</evidence>
<dbReference type="PANTHER" id="PTHR48063:SF84">
    <property type="entry name" value="LRR RECEPTOR-LIKE SERINE_THREONINE-PROTEIN KINASE FLS2"/>
    <property type="match status" value="1"/>
</dbReference>